<protein>
    <submittedName>
        <fullName evidence="2">Uncharacterized protein</fullName>
    </submittedName>
</protein>
<feature type="region of interest" description="Disordered" evidence="1">
    <location>
        <begin position="534"/>
        <end position="569"/>
    </location>
</feature>
<evidence type="ECO:0000313" key="2">
    <source>
        <dbReference type="EMBL" id="CAJ1934753.1"/>
    </source>
</evidence>
<feature type="region of interest" description="Disordered" evidence="1">
    <location>
        <begin position="339"/>
        <end position="399"/>
    </location>
</feature>
<keyword evidence="3" id="KW-1185">Reference proteome</keyword>
<name>A0AAD2CJE9_9STRA</name>
<dbReference type="EMBL" id="CAKOGP040000379">
    <property type="protein sequence ID" value="CAJ1934753.1"/>
    <property type="molecule type" value="Genomic_DNA"/>
</dbReference>
<reference evidence="2" key="1">
    <citation type="submission" date="2023-08" db="EMBL/GenBank/DDBJ databases">
        <authorList>
            <person name="Audoor S."/>
            <person name="Bilcke G."/>
        </authorList>
    </citation>
    <scope>NUCLEOTIDE SEQUENCE</scope>
</reference>
<feature type="compositionally biased region" description="Low complexity" evidence="1">
    <location>
        <begin position="485"/>
        <end position="498"/>
    </location>
</feature>
<evidence type="ECO:0000313" key="3">
    <source>
        <dbReference type="Proteomes" id="UP001295423"/>
    </source>
</evidence>
<gene>
    <name evidence="2" type="ORF">CYCCA115_LOCUS4092</name>
</gene>
<feature type="compositionally biased region" description="Polar residues" evidence="1">
    <location>
        <begin position="90"/>
        <end position="102"/>
    </location>
</feature>
<proteinExistence type="predicted"/>
<organism evidence="2 3">
    <name type="scientific">Cylindrotheca closterium</name>
    <dbReference type="NCBI Taxonomy" id="2856"/>
    <lineage>
        <taxon>Eukaryota</taxon>
        <taxon>Sar</taxon>
        <taxon>Stramenopiles</taxon>
        <taxon>Ochrophyta</taxon>
        <taxon>Bacillariophyta</taxon>
        <taxon>Bacillariophyceae</taxon>
        <taxon>Bacillariophycidae</taxon>
        <taxon>Bacillariales</taxon>
        <taxon>Bacillariaceae</taxon>
        <taxon>Cylindrotheca</taxon>
    </lineage>
</organism>
<feature type="compositionally biased region" description="Polar residues" evidence="1">
    <location>
        <begin position="555"/>
        <end position="569"/>
    </location>
</feature>
<feature type="compositionally biased region" description="Polar residues" evidence="1">
    <location>
        <begin position="386"/>
        <end position="399"/>
    </location>
</feature>
<accession>A0AAD2CJE9</accession>
<dbReference type="Proteomes" id="UP001295423">
    <property type="component" value="Unassembled WGS sequence"/>
</dbReference>
<feature type="region of interest" description="Disordered" evidence="1">
    <location>
        <begin position="416"/>
        <end position="439"/>
    </location>
</feature>
<feature type="compositionally biased region" description="Polar residues" evidence="1">
    <location>
        <begin position="33"/>
        <end position="42"/>
    </location>
</feature>
<sequence>MKDSTTNPPEKDPNSIMTVADQGQGGLEEKTRSNSTTQSSIALTKDNPAITPSQLRSKRSPSKTAEDGAMKGSSLVPSDVAQGHDGSMAKAQSNSTTPSSTDFTEDNPDTMLSKSQRKQTPPSKTAEDGAVQGRPLVAYTKKLRVSKFHRLYKKAWRQEVFGNQAFITWSSRTAEHFGHAISKCPGWWAEASTDQADAHSYDEIAALILSGLKVYDPSLGGSMPQLRSSMQNLFSLGDLDDADDDEASWSLHEYFLRLATQCPTVVFDLAAAQRVIKTDEKSPRFWEFALVFDPTLIVQRAEPLTWMWLAASEFFAHPWTGPVILPPVVEEFERLERESKISKAQSKSKKRPASTPENPKGAKANDSRPSPAVPMQTDPAPKGRSQPFQRTPPSDATPPRQQVILSDAVHVIASTPTGTQEASAPTDAVVEASKPASSQNTPLACAVLASSVNDGVSTPPTDAPCADWRRTTYMFPAALPTGPRPSGSSYSKNSKNGSSPPPPLHPLPNSSGPFFAPSAPLATRLKHRLRGTASTECVLPPSPKSVRPNSALAPNASSKAFSPTAGPTSSNNSTALAVVAGPVTFGLPIYLDSSSFSVKACGSIAMMSFILTTTSSTNSVRLLLIDAYMTSSTWVLATCLGTFVLPSVDPAL</sequence>
<dbReference type="AlphaFoldDB" id="A0AAD2CJE9"/>
<feature type="compositionally biased region" description="Polar residues" evidence="1">
    <location>
        <begin position="110"/>
        <end position="123"/>
    </location>
</feature>
<feature type="region of interest" description="Disordered" evidence="1">
    <location>
        <begin position="477"/>
        <end position="518"/>
    </location>
</feature>
<evidence type="ECO:0000256" key="1">
    <source>
        <dbReference type="SAM" id="MobiDB-lite"/>
    </source>
</evidence>
<feature type="region of interest" description="Disordered" evidence="1">
    <location>
        <begin position="1"/>
        <end position="132"/>
    </location>
</feature>
<feature type="compositionally biased region" description="Basic and acidic residues" evidence="1">
    <location>
        <begin position="1"/>
        <end position="13"/>
    </location>
</feature>
<comment type="caution">
    <text evidence="2">The sequence shown here is derived from an EMBL/GenBank/DDBJ whole genome shotgun (WGS) entry which is preliminary data.</text>
</comment>